<dbReference type="STRING" id="157733.AB986_20745"/>
<evidence type="ECO:0000313" key="2">
    <source>
        <dbReference type="EMBL" id="KMM35881.1"/>
    </source>
</evidence>
<evidence type="ECO:0008006" key="4">
    <source>
        <dbReference type="Google" id="ProtNLM"/>
    </source>
</evidence>
<accession>A0A0J6CI29</accession>
<feature type="transmembrane region" description="Helical" evidence="1">
    <location>
        <begin position="20"/>
        <end position="37"/>
    </location>
</feature>
<keyword evidence="1" id="KW-0812">Transmembrane</keyword>
<dbReference type="OrthoDB" id="9813172at2"/>
<dbReference type="Pfam" id="PF14808">
    <property type="entry name" value="TMEM164"/>
    <property type="match status" value="1"/>
</dbReference>
<dbReference type="AlphaFoldDB" id="A0A0J6CI29"/>
<dbReference type="InterPro" id="IPR011737">
    <property type="entry name" value="CHP02206_TP0381"/>
</dbReference>
<dbReference type="PATRIC" id="fig|157733.3.peg.1957"/>
<proteinExistence type="predicted"/>
<feature type="transmembrane region" description="Helical" evidence="1">
    <location>
        <begin position="206"/>
        <end position="229"/>
    </location>
</feature>
<evidence type="ECO:0000256" key="1">
    <source>
        <dbReference type="SAM" id="Phobius"/>
    </source>
</evidence>
<evidence type="ECO:0000313" key="3">
    <source>
        <dbReference type="Proteomes" id="UP000035996"/>
    </source>
</evidence>
<feature type="transmembrane region" description="Helical" evidence="1">
    <location>
        <begin position="165"/>
        <end position="186"/>
    </location>
</feature>
<sequence>MMYIFSSSTSHAFKLFSTPHLFTLCILMLVLITMGIFKNRLRHPVTSFVVRICIALVLVLTEYSFHLWFIYHQKWDVTTTLPLQLSSISLFLAVFLLLTRRFFLFEITYFVGSASALLAMITPDLGVYGYPHFRFFHFFIAHGGIIVAAFYMIMVEKYKPTYLSIWKTFLSLNLFVILIFMLNLFLDANYMYLMAKPLSNTLLTYLGPWPIYLLSLEGIAILAFHLLYLPFIFTKWTNTSNDHSGTTQFNS</sequence>
<feature type="transmembrane region" description="Helical" evidence="1">
    <location>
        <begin position="103"/>
        <end position="123"/>
    </location>
</feature>
<gene>
    <name evidence="2" type="ORF">AB986_20745</name>
</gene>
<dbReference type="EMBL" id="LELK01000015">
    <property type="protein sequence ID" value="KMM35881.1"/>
    <property type="molecule type" value="Genomic_DNA"/>
</dbReference>
<reference evidence="2" key="1">
    <citation type="submission" date="2015-06" db="EMBL/GenBank/DDBJ databases">
        <authorList>
            <person name="Liu B."/>
            <person name="Wang J."/>
            <person name="Zhu Y."/>
            <person name="Liu G."/>
            <person name="Chen Q."/>
            <person name="Zheng C."/>
            <person name="Che J."/>
            <person name="Ge C."/>
            <person name="Shi H."/>
            <person name="Pan Z."/>
            <person name="Liu X."/>
        </authorList>
    </citation>
    <scope>NUCLEOTIDE SEQUENCE [LARGE SCALE GENOMIC DNA]</scope>
    <source>
        <strain evidence="2">DSM 16346</strain>
    </source>
</reference>
<protein>
    <recommendedName>
        <fullName evidence="4">ABC transporter permease</fullName>
    </recommendedName>
</protein>
<keyword evidence="3" id="KW-1185">Reference proteome</keyword>
<keyword evidence="1" id="KW-0472">Membrane</keyword>
<dbReference type="NCBIfam" id="TIGR02206">
    <property type="entry name" value="intg_mem_TP0381"/>
    <property type="match status" value="1"/>
</dbReference>
<dbReference type="RefSeq" id="WP_048313577.1">
    <property type="nucleotide sequence ID" value="NZ_LELK01000015.1"/>
</dbReference>
<feature type="transmembrane region" description="Helical" evidence="1">
    <location>
        <begin position="49"/>
        <end position="69"/>
    </location>
</feature>
<comment type="caution">
    <text evidence="2">The sequence shown here is derived from an EMBL/GenBank/DDBJ whole genome shotgun (WGS) entry which is preliminary data.</text>
</comment>
<organism evidence="2 3">
    <name type="scientific">Guptibacillus hwajinpoensis</name>
    <dbReference type="NCBI Taxonomy" id="208199"/>
    <lineage>
        <taxon>Bacteria</taxon>
        <taxon>Bacillati</taxon>
        <taxon>Bacillota</taxon>
        <taxon>Bacilli</taxon>
        <taxon>Bacillales</taxon>
        <taxon>Guptibacillaceae</taxon>
        <taxon>Guptibacillus</taxon>
    </lineage>
</organism>
<name>A0A0J6CI29_9BACL</name>
<keyword evidence="1" id="KW-1133">Transmembrane helix</keyword>
<dbReference type="Proteomes" id="UP000035996">
    <property type="component" value="Unassembled WGS sequence"/>
</dbReference>
<feature type="transmembrane region" description="Helical" evidence="1">
    <location>
        <begin position="81"/>
        <end position="98"/>
    </location>
</feature>
<feature type="transmembrane region" description="Helical" evidence="1">
    <location>
        <begin position="135"/>
        <end position="153"/>
    </location>
</feature>